<feature type="transmembrane region" description="Helical" evidence="1">
    <location>
        <begin position="157"/>
        <end position="174"/>
    </location>
</feature>
<dbReference type="EMBL" id="CP009313">
    <property type="protein sequence ID" value="AJE42962.1"/>
    <property type="molecule type" value="Genomic_DNA"/>
</dbReference>
<protein>
    <submittedName>
        <fullName evidence="3">ABC transporter permease</fullName>
    </submittedName>
</protein>
<name>A0A0B5DSA4_9ACTN</name>
<dbReference type="Proteomes" id="UP000325763">
    <property type="component" value="Chromosome"/>
</dbReference>
<evidence type="ECO:0000256" key="1">
    <source>
        <dbReference type="SAM" id="Phobius"/>
    </source>
</evidence>
<feature type="transmembrane region" description="Helical" evidence="1">
    <location>
        <begin position="225"/>
        <end position="246"/>
    </location>
</feature>
<keyword evidence="1" id="KW-0472">Membrane</keyword>
<dbReference type="STRING" id="40318.SNOD_25170"/>
<keyword evidence="1" id="KW-1133">Transmembrane helix</keyword>
<dbReference type="Proteomes" id="UP000031526">
    <property type="component" value="Chromosome"/>
</dbReference>
<sequence>MRILMMELRRSPLRWWFPVLVALDVAVLFGRAQWWIGVWPQASAAAQIPAFYLGPFLAAYAAWAAGRIHRLGFEDQHTAGTRPRWQIEGTQIAAAAVYGGGAYLVGAAVAAAVSHRDAGPGFLWPSYLLLGAALIVLCIAVGHIAGRWYPSAFSTPVVSGLACFVVVTMNGGPMKAGLFVLSGAPAVEVTPGNLALRWGLALSAVAVAAVTPRRLPGYTGARGKLIVRLPAVGSSALAVACLAGVITAGPVQTARADPSAPMCTRTEPKICVWPEERMYIPRLEAMARRVSELPPFITSPSAFYEEGLKGDSAQDTDFSIFEGSMWEVADSMSIAISRASTPPFCSAVNSSAEDRRMMAYFELDSWLAARISGAGQPSGIHGGPPGVDQRAIARLIKQPRQVQEDWAKKRIKVIKGTRCA</sequence>
<reference evidence="4" key="1">
    <citation type="submission" date="2014-09" db="EMBL/GenBank/DDBJ databases">
        <title>Sequence of the Streptomyces nodosus genome.</title>
        <authorList>
            <person name="Sweeney P."/>
            <person name="Stephens N."/>
            <person name="Murphy C."/>
            <person name="Caffrey P."/>
        </authorList>
    </citation>
    <scope>NUCLEOTIDE SEQUENCE [LARGE SCALE GENOMIC DNA]</scope>
    <source>
        <strain evidence="4">ATCC 14899</strain>
    </source>
</reference>
<evidence type="ECO:0000313" key="5">
    <source>
        <dbReference type="Proteomes" id="UP000325763"/>
    </source>
</evidence>
<accession>A0A0B5DSA4</accession>
<evidence type="ECO:0000313" key="4">
    <source>
        <dbReference type="Proteomes" id="UP000031526"/>
    </source>
</evidence>
<feature type="transmembrane region" description="Helical" evidence="1">
    <location>
        <begin position="12"/>
        <end position="32"/>
    </location>
</feature>
<feature type="transmembrane region" description="Helical" evidence="1">
    <location>
        <begin position="124"/>
        <end position="145"/>
    </location>
</feature>
<dbReference type="OrthoDB" id="3267731at2"/>
<evidence type="ECO:0000313" key="3">
    <source>
        <dbReference type="EMBL" id="QEV41468.1"/>
    </source>
</evidence>
<proteinExistence type="predicted"/>
<dbReference type="RefSeq" id="WP_043444658.1">
    <property type="nucleotide sequence ID" value="NZ_CP009313.1"/>
</dbReference>
<gene>
    <name evidence="3" type="ORF">CP978_25500</name>
    <name evidence="2" type="ORF">SNOD_25170</name>
</gene>
<keyword evidence="1" id="KW-0812">Transmembrane</keyword>
<feature type="transmembrane region" description="Helical" evidence="1">
    <location>
        <begin position="44"/>
        <end position="63"/>
    </location>
</feature>
<feature type="transmembrane region" description="Helical" evidence="1">
    <location>
        <begin position="194"/>
        <end position="213"/>
    </location>
</feature>
<reference evidence="3 5" key="3">
    <citation type="submission" date="2017-09" db="EMBL/GenBank/DDBJ databases">
        <title>Streptomyces genome completion.</title>
        <authorList>
            <person name="Lee N."/>
            <person name="Cho B.-K."/>
        </authorList>
    </citation>
    <scope>NUCLEOTIDE SEQUENCE [LARGE SCALE GENOMIC DNA]</scope>
    <source>
        <strain evidence="3 5">ATCC 14899</strain>
    </source>
</reference>
<dbReference type="EMBL" id="CP023747">
    <property type="protein sequence ID" value="QEV41468.1"/>
    <property type="molecule type" value="Genomic_DNA"/>
</dbReference>
<feature type="transmembrane region" description="Helical" evidence="1">
    <location>
        <begin position="92"/>
        <end position="112"/>
    </location>
</feature>
<dbReference type="AlphaFoldDB" id="A0A0B5DSA4"/>
<dbReference type="HOGENOM" id="CLU_653674_0_0_11"/>
<reference evidence="2 4" key="2">
    <citation type="journal article" date="2016" name="Appl. Microbiol. Biotechnol.">
        <title>Exploiting the genome sequence of Streptomyces nodosus for enhanced antibiotic production.</title>
        <authorList>
            <person name="Sweeney P."/>
            <person name="Murphy C.D."/>
            <person name="Caffrey P."/>
        </authorList>
    </citation>
    <scope>NUCLEOTIDE SEQUENCE [LARGE SCALE GENOMIC DNA]</scope>
    <source>
        <strain evidence="2 4">ATCC 14899</strain>
    </source>
</reference>
<keyword evidence="4" id="KW-1185">Reference proteome</keyword>
<evidence type="ECO:0000313" key="2">
    <source>
        <dbReference type="EMBL" id="AJE42962.1"/>
    </source>
</evidence>
<dbReference type="KEGG" id="snq:CP978_25500"/>
<organism evidence="2 4">
    <name type="scientific">Streptomyces nodosus</name>
    <dbReference type="NCBI Taxonomy" id="40318"/>
    <lineage>
        <taxon>Bacteria</taxon>
        <taxon>Bacillati</taxon>
        <taxon>Actinomycetota</taxon>
        <taxon>Actinomycetes</taxon>
        <taxon>Kitasatosporales</taxon>
        <taxon>Streptomycetaceae</taxon>
        <taxon>Streptomyces</taxon>
    </lineage>
</organism>